<dbReference type="AlphaFoldDB" id="A0A0C1U1W7"/>
<keyword evidence="6" id="KW-1185">Reference proteome</keyword>
<gene>
    <name evidence="5" type="ORF">U732_2714</name>
</gene>
<keyword evidence="2" id="KW-0547">Nucleotide-binding</keyword>
<dbReference type="PANTHER" id="PTHR42711:SF18">
    <property type="entry name" value="ABC TRANSPORTER, ATP-BINDING PROTEIN"/>
    <property type="match status" value="1"/>
</dbReference>
<evidence type="ECO:0000259" key="4">
    <source>
        <dbReference type="PROSITE" id="PS50893"/>
    </source>
</evidence>
<dbReference type="CDD" id="cd03230">
    <property type="entry name" value="ABC_DR_subfamily_A"/>
    <property type="match status" value="1"/>
</dbReference>
<accession>A0A0C1U1W7</accession>
<organism evidence="5 6">
    <name type="scientific">Clostridium argentinense CDC 2741</name>
    <dbReference type="NCBI Taxonomy" id="1418104"/>
    <lineage>
        <taxon>Bacteria</taxon>
        <taxon>Bacillati</taxon>
        <taxon>Bacillota</taxon>
        <taxon>Clostridia</taxon>
        <taxon>Eubacteriales</taxon>
        <taxon>Clostridiaceae</taxon>
        <taxon>Clostridium</taxon>
    </lineage>
</organism>
<keyword evidence="3 5" id="KW-0067">ATP-binding</keyword>
<dbReference type="OrthoDB" id="9804819at2"/>
<dbReference type="PANTHER" id="PTHR42711">
    <property type="entry name" value="ABC TRANSPORTER ATP-BINDING PROTEIN"/>
    <property type="match status" value="1"/>
</dbReference>
<dbReference type="Pfam" id="PF00005">
    <property type="entry name" value="ABC_tran"/>
    <property type="match status" value="1"/>
</dbReference>
<dbReference type="EMBL" id="AYSO01000019">
    <property type="protein sequence ID" value="KIE45473.1"/>
    <property type="molecule type" value="Genomic_DNA"/>
</dbReference>
<evidence type="ECO:0000256" key="1">
    <source>
        <dbReference type="ARBA" id="ARBA00022448"/>
    </source>
</evidence>
<evidence type="ECO:0000313" key="5">
    <source>
        <dbReference type="EMBL" id="KIE45473.1"/>
    </source>
</evidence>
<dbReference type="PROSITE" id="PS50893">
    <property type="entry name" value="ABC_TRANSPORTER_2"/>
    <property type="match status" value="1"/>
</dbReference>
<dbReference type="InterPro" id="IPR003593">
    <property type="entry name" value="AAA+_ATPase"/>
</dbReference>
<dbReference type="InterPro" id="IPR003439">
    <property type="entry name" value="ABC_transporter-like_ATP-bd"/>
</dbReference>
<dbReference type="GO" id="GO:0005524">
    <property type="term" value="F:ATP binding"/>
    <property type="evidence" value="ECO:0007669"/>
    <property type="project" value="UniProtKB-KW"/>
</dbReference>
<dbReference type="Proteomes" id="UP000031366">
    <property type="component" value="Unassembled WGS sequence"/>
</dbReference>
<protein>
    <submittedName>
        <fullName evidence="5">Fluoroquinolones export ATP-binding proteinc</fullName>
    </submittedName>
</protein>
<dbReference type="RefSeq" id="WP_039635321.1">
    <property type="nucleotide sequence ID" value="NZ_AYSO01000019.1"/>
</dbReference>
<dbReference type="SUPFAM" id="SSF52540">
    <property type="entry name" value="P-loop containing nucleoside triphosphate hydrolases"/>
    <property type="match status" value="1"/>
</dbReference>
<proteinExistence type="predicted"/>
<evidence type="ECO:0000256" key="2">
    <source>
        <dbReference type="ARBA" id="ARBA00022741"/>
    </source>
</evidence>
<reference evidence="5 6" key="1">
    <citation type="journal article" date="2015" name="Infect. Genet. Evol.">
        <title>Genomic sequences of six botulinum neurotoxin-producing strains representing three clostridial species illustrate the mobility and diversity of botulinum neurotoxin genes.</title>
        <authorList>
            <person name="Smith T.J."/>
            <person name="Hill K.K."/>
            <person name="Xie G."/>
            <person name="Foley B.T."/>
            <person name="Williamson C.H."/>
            <person name="Foster J.T."/>
            <person name="Johnson S.L."/>
            <person name="Chertkov O."/>
            <person name="Teshima H."/>
            <person name="Gibbons H.S."/>
            <person name="Johnsky L.A."/>
            <person name="Karavis M.A."/>
            <person name="Smith L.A."/>
        </authorList>
    </citation>
    <scope>NUCLEOTIDE SEQUENCE [LARGE SCALE GENOMIC DNA]</scope>
    <source>
        <strain evidence="5 6">CDC 2741</strain>
    </source>
</reference>
<keyword evidence="1" id="KW-0813">Transport</keyword>
<dbReference type="Gene3D" id="3.40.50.300">
    <property type="entry name" value="P-loop containing nucleotide triphosphate hydrolases"/>
    <property type="match status" value="1"/>
</dbReference>
<feature type="domain" description="ABC transporter" evidence="4">
    <location>
        <begin position="2"/>
        <end position="230"/>
    </location>
</feature>
<name>A0A0C1U1W7_9CLOT</name>
<comment type="caution">
    <text evidence="5">The sequence shown here is derived from an EMBL/GenBank/DDBJ whole genome shotgun (WGS) entry which is preliminary data.</text>
</comment>
<dbReference type="InterPro" id="IPR027417">
    <property type="entry name" value="P-loop_NTPase"/>
</dbReference>
<dbReference type="GO" id="GO:0016887">
    <property type="term" value="F:ATP hydrolysis activity"/>
    <property type="evidence" value="ECO:0007669"/>
    <property type="project" value="InterPro"/>
</dbReference>
<sequence>MIEAENLNFRYKNSKEDSIRNMNFNIKRGEIFGFLGPSGAGKSTVQKILLGLMKNYRGTVKVMGQEVKNCNGEYYEKIGVGFELPNLYMKLTAIENLEFFNKLYKNSCTNILELLKIVGLENHRHKKVEELSKGMKMRLNFCRALLNDPELLFLDEPTSGLDPNNSKVIEDIILKKKHEGKTIILTTHNMSIAEKICDRVAFVVDGEIKLIDSPRTLKLKYGDKKIRVEYKERDILQKDFNLKCLGENKEFLHIINDKEVEKIYTLEASLEEIFREVTGRILV</sequence>
<dbReference type="InterPro" id="IPR050763">
    <property type="entry name" value="ABC_transporter_ATP-binding"/>
</dbReference>
<dbReference type="STRING" id="29341.RSJ17_20680"/>
<dbReference type="InterPro" id="IPR017871">
    <property type="entry name" value="ABC_transporter-like_CS"/>
</dbReference>
<dbReference type="PROSITE" id="PS00211">
    <property type="entry name" value="ABC_TRANSPORTER_1"/>
    <property type="match status" value="1"/>
</dbReference>
<evidence type="ECO:0000313" key="6">
    <source>
        <dbReference type="Proteomes" id="UP000031366"/>
    </source>
</evidence>
<dbReference type="SMART" id="SM00382">
    <property type="entry name" value="AAA"/>
    <property type="match status" value="1"/>
</dbReference>
<evidence type="ECO:0000256" key="3">
    <source>
        <dbReference type="ARBA" id="ARBA00022840"/>
    </source>
</evidence>